<proteinExistence type="predicted"/>
<evidence type="ECO:0000313" key="7">
    <source>
        <dbReference type="Proteomes" id="UP000076761"/>
    </source>
</evidence>
<dbReference type="InterPro" id="IPR052279">
    <property type="entry name" value="EngB_GTPase"/>
</dbReference>
<keyword evidence="4" id="KW-0342">GTP-binding</keyword>
<dbReference type="Proteomes" id="UP000076761">
    <property type="component" value="Unassembled WGS sequence"/>
</dbReference>
<feature type="domain" description="EngB-type G" evidence="5">
    <location>
        <begin position="53"/>
        <end position="232"/>
    </location>
</feature>
<dbReference type="SUPFAM" id="SSF52540">
    <property type="entry name" value="P-loop containing nucleoside triphosphate hydrolases"/>
    <property type="match status" value="1"/>
</dbReference>
<dbReference type="AlphaFoldDB" id="A0A165SX31"/>
<dbReference type="Gene3D" id="3.40.50.300">
    <property type="entry name" value="P-loop containing nucleotide triphosphate hydrolases"/>
    <property type="match status" value="1"/>
</dbReference>
<dbReference type="PANTHER" id="PTHR46498:SF1">
    <property type="entry name" value="GTP-BINDING PROTEIN 8"/>
    <property type="match status" value="1"/>
</dbReference>
<dbReference type="GO" id="GO:0016787">
    <property type="term" value="F:hydrolase activity"/>
    <property type="evidence" value="ECO:0007669"/>
    <property type="project" value="UniProtKB-KW"/>
</dbReference>
<evidence type="ECO:0000259" key="5">
    <source>
        <dbReference type="PROSITE" id="PS51706"/>
    </source>
</evidence>
<dbReference type="CDD" id="cd01876">
    <property type="entry name" value="YihA_EngB"/>
    <property type="match status" value="1"/>
</dbReference>
<reference evidence="6 7" key="1">
    <citation type="journal article" date="2016" name="Mol. Biol. Evol.">
        <title>Comparative Genomics of Early-Diverging Mushroom-Forming Fungi Provides Insights into the Origins of Lignocellulose Decay Capabilities.</title>
        <authorList>
            <person name="Nagy L.G."/>
            <person name="Riley R."/>
            <person name="Tritt A."/>
            <person name="Adam C."/>
            <person name="Daum C."/>
            <person name="Floudas D."/>
            <person name="Sun H."/>
            <person name="Yadav J.S."/>
            <person name="Pangilinan J."/>
            <person name="Larsson K.H."/>
            <person name="Matsuura K."/>
            <person name="Barry K."/>
            <person name="Labutti K."/>
            <person name="Kuo R."/>
            <person name="Ohm R.A."/>
            <person name="Bhattacharya S.S."/>
            <person name="Shirouzu T."/>
            <person name="Yoshinaga Y."/>
            <person name="Martin F.M."/>
            <person name="Grigoriev I.V."/>
            <person name="Hibbett D.S."/>
        </authorList>
    </citation>
    <scope>NUCLEOTIDE SEQUENCE [LARGE SCALE GENOMIC DNA]</scope>
    <source>
        <strain evidence="6 7">HHB14362 ss-1</strain>
    </source>
</reference>
<dbReference type="OrthoDB" id="391988at2759"/>
<evidence type="ECO:0000256" key="3">
    <source>
        <dbReference type="ARBA" id="ARBA00022842"/>
    </source>
</evidence>
<dbReference type="GO" id="GO:0005525">
    <property type="term" value="F:GTP binding"/>
    <property type="evidence" value="ECO:0007669"/>
    <property type="project" value="UniProtKB-KW"/>
</dbReference>
<evidence type="ECO:0000256" key="4">
    <source>
        <dbReference type="ARBA" id="ARBA00023134"/>
    </source>
</evidence>
<evidence type="ECO:0000256" key="1">
    <source>
        <dbReference type="ARBA" id="ARBA00022723"/>
    </source>
</evidence>
<protein>
    <submittedName>
        <fullName evidence="6">p-loop containing nucleoside triphosphate hydrolase protein</fullName>
    </submittedName>
</protein>
<dbReference type="PANTHER" id="PTHR46498">
    <property type="entry name" value="GTP-BINDING PROTEIN 8"/>
    <property type="match status" value="1"/>
</dbReference>
<dbReference type="PROSITE" id="PS51706">
    <property type="entry name" value="G_ENGB"/>
    <property type="match status" value="1"/>
</dbReference>
<dbReference type="InterPro" id="IPR027417">
    <property type="entry name" value="P-loop_NTPase"/>
</dbReference>
<organism evidence="6 7">
    <name type="scientific">Neolentinus lepideus HHB14362 ss-1</name>
    <dbReference type="NCBI Taxonomy" id="1314782"/>
    <lineage>
        <taxon>Eukaryota</taxon>
        <taxon>Fungi</taxon>
        <taxon>Dikarya</taxon>
        <taxon>Basidiomycota</taxon>
        <taxon>Agaricomycotina</taxon>
        <taxon>Agaricomycetes</taxon>
        <taxon>Gloeophyllales</taxon>
        <taxon>Gloeophyllaceae</taxon>
        <taxon>Neolentinus</taxon>
    </lineage>
</organism>
<keyword evidence="6" id="KW-0378">Hydrolase</keyword>
<evidence type="ECO:0000313" key="6">
    <source>
        <dbReference type="EMBL" id="KZT25808.1"/>
    </source>
</evidence>
<dbReference type="EMBL" id="KV425570">
    <property type="protein sequence ID" value="KZT25808.1"/>
    <property type="molecule type" value="Genomic_DNA"/>
</dbReference>
<name>A0A165SX31_9AGAM</name>
<keyword evidence="7" id="KW-1185">Reference proteome</keyword>
<gene>
    <name evidence="6" type="ORF">NEOLEDRAFT_341454</name>
</gene>
<dbReference type="Pfam" id="PF01926">
    <property type="entry name" value="MMR_HSR1"/>
    <property type="match status" value="1"/>
</dbReference>
<dbReference type="InParanoid" id="A0A165SX31"/>
<evidence type="ECO:0000256" key="2">
    <source>
        <dbReference type="ARBA" id="ARBA00022741"/>
    </source>
</evidence>
<dbReference type="InterPro" id="IPR006073">
    <property type="entry name" value="GTP-bd"/>
</dbReference>
<dbReference type="STRING" id="1314782.A0A165SX31"/>
<dbReference type="InterPro" id="IPR030393">
    <property type="entry name" value="G_ENGB_dom"/>
</dbReference>
<accession>A0A165SX31</accession>
<dbReference type="GO" id="GO:0005739">
    <property type="term" value="C:mitochondrion"/>
    <property type="evidence" value="ECO:0007669"/>
    <property type="project" value="TreeGrafter"/>
</dbReference>
<keyword evidence="3" id="KW-0460">Magnesium</keyword>
<keyword evidence="1" id="KW-0479">Metal-binding</keyword>
<keyword evidence="2" id="KW-0547">Nucleotide-binding</keyword>
<dbReference type="GO" id="GO:0046872">
    <property type="term" value="F:metal ion binding"/>
    <property type="evidence" value="ECO:0007669"/>
    <property type="project" value="UniProtKB-KW"/>
</dbReference>
<sequence length="232" mass="25360">MLRAVFQTRPASLLVRGWRAHSTGPSVGCVFAHQTADIVGSAYSLENIPPLQSLPEVAVTGRANVGKSTLLNAVMGRNGLVRTSKKAGHTRSLNFYRVGPGMGQLVLVDAPGYGPRGRPEWGALWDHYVQTRTQLRRIYCLVNAKHGVEETDKLVLADLHEKCLSAGGTRWTFQAVVTKVDLLPTARLRGELAKIRQDVWEAAPTCLPPLITGRERFGVEEVRKSIVEACGV</sequence>